<dbReference type="PANTHER" id="PTHR42953:SF1">
    <property type="entry name" value="METAL-BINDING PROTEIN HI_0362-RELATED"/>
    <property type="match status" value="1"/>
</dbReference>
<dbReference type="GO" id="GO:0046872">
    <property type="term" value="F:metal ion binding"/>
    <property type="evidence" value="ECO:0007669"/>
    <property type="project" value="UniProtKB-KW"/>
</dbReference>
<comment type="subcellular location">
    <subcellularLocation>
        <location evidence="1">Cell envelope</location>
    </subcellularLocation>
</comment>
<dbReference type="PROSITE" id="PS51257">
    <property type="entry name" value="PROKAR_LIPOPROTEIN"/>
    <property type="match status" value="1"/>
</dbReference>
<keyword evidence="4 5" id="KW-0732">Signal</keyword>
<keyword evidence="3" id="KW-0479">Metal-binding</keyword>
<keyword evidence="2" id="KW-0813">Transport</keyword>
<dbReference type="EMBL" id="WBJZ01000001">
    <property type="protein sequence ID" value="KAB1662397.1"/>
    <property type="molecule type" value="Genomic_DNA"/>
</dbReference>
<comment type="caution">
    <text evidence="6">The sequence shown here is derived from an EMBL/GenBank/DDBJ whole genome shotgun (WGS) entry which is preliminary data.</text>
</comment>
<evidence type="ECO:0000313" key="6">
    <source>
        <dbReference type="EMBL" id="KAB1662397.1"/>
    </source>
</evidence>
<dbReference type="GO" id="GO:0030001">
    <property type="term" value="P:metal ion transport"/>
    <property type="evidence" value="ECO:0007669"/>
    <property type="project" value="InterPro"/>
</dbReference>
<dbReference type="SUPFAM" id="SSF53807">
    <property type="entry name" value="Helical backbone' metal receptor"/>
    <property type="match status" value="1"/>
</dbReference>
<protein>
    <submittedName>
        <fullName evidence="6">ABC transporter substrate-binding protein</fullName>
    </submittedName>
</protein>
<evidence type="ECO:0000256" key="5">
    <source>
        <dbReference type="SAM" id="SignalP"/>
    </source>
</evidence>
<evidence type="ECO:0000256" key="3">
    <source>
        <dbReference type="ARBA" id="ARBA00022723"/>
    </source>
</evidence>
<evidence type="ECO:0000256" key="4">
    <source>
        <dbReference type="ARBA" id="ARBA00022729"/>
    </source>
</evidence>
<sequence>MKRRRSLPFLVAAAAATALLAGCSGGGPAATDSPDASAGGTIDVVASTNVWGSIAQVVGGDHVSVTSVIDDPDKDPHEYEADSRTQLALSEAALVIENGGGYDDFVDTMLASSKSTAPVINAVDVSGKTAADGEELNEHVWYDFPTVAKVADEIATQLGTIDPANASTYTANSADFTTKIEGLESRTAEAASSFTGTGVAITEPVPLYLLEAMGLENKTPAEFSEAVEEGTDVPATVLQETEALFAQHQVKVLVYNEQTSGPSTDAILNAASTNGVTAIGVTETLPDGTDYVDWMSGYIDQISAALSA</sequence>
<evidence type="ECO:0000256" key="2">
    <source>
        <dbReference type="ARBA" id="ARBA00022448"/>
    </source>
</evidence>
<dbReference type="AlphaFoldDB" id="A0A7J5C196"/>
<evidence type="ECO:0000313" key="7">
    <source>
        <dbReference type="Proteomes" id="UP000467240"/>
    </source>
</evidence>
<accession>A0A7J5C196</accession>
<feature type="chain" id="PRO_5029611169" evidence="5">
    <location>
        <begin position="30"/>
        <end position="308"/>
    </location>
</feature>
<feature type="signal peptide" evidence="5">
    <location>
        <begin position="1"/>
        <end position="29"/>
    </location>
</feature>
<dbReference type="Gene3D" id="3.40.50.1980">
    <property type="entry name" value="Nitrogenase molybdenum iron protein domain"/>
    <property type="match status" value="2"/>
</dbReference>
<dbReference type="InterPro" id="IPR050492">
    <property type="entry name" value="Bact_metal-bind_prot9"/>
</dbReference>
<dbReference type="RefSeq" id="WP_158038830.1">
    <property type="nucleotide sequence ID" value="NZ_JACCFV010000001.1"/>
</dbReference>
<proteinExistence type="predicted"/>
<name>A0A7J5C196_9MICO</name>
<dbReference type="InterPro" id="IPR006127">
    <property type="entry name" value="ZnuA-like"/>
</dbReference>
<organism evidence="6 7">
    <name type="scientific">Pseudoclavibacter chungangensis</name>
    <dbReference type="NCBI Taxonomy" id="587635"/>
    <lineage>
        <taxon>Bacteria</taxon>
        <taxon>Bacillati</taxon>
        <taxon>Actinomycetota</taxon>
        <taxon>Actinomycetes</taxon>
        <taxon>Micrococcales</taxon>
        <taxon>Microbacteriaceae</taxon>
        <taxon>Pseudoclavibacter</taxon>
    </lineage>
</organism>
<dbReference type="OrthoDB" id="5296019at2"/>
<reference evidence="6 7" key="1">
    <citation type="submission" date="2019-09" db="EMBL/GenBank/DDBJ databases">
        <title>Phylogeny of genus Pseudoclavibacter and closely related genus.</title>
        <authorList>
            <person name="Li Y."/>
        </authorList>
    </citation>
    <scope>NUCLEOTIDE SEQUENCE [LARGE SCALE GENOMIC DNA]</scope>
    <source>
        <strain evidence="6 7">DSM 23821</strain>
    </source>
</reference>
<gene>
    <name evidence="6" type="ORF">F8O01_00130</name>
</gene>
<keyword evidence="7" id="KW-1185">Reference proteome</keyword>
<dbReference type="Pfam" id="PF01297">
    <property type="entry name" value="ZnuA"/>
    <property type="match status" value="1"/>
</dbReference>
<dbReference type="PANTHER" id="PTHR42953">
    <property type="entry name" value="HIGH-AFFINITY ZINC UPTAKE SYSTEM PROTEIN ZNUA-RELATED"/>
    <property type="match status" value="1"/>
</dbReference>
<evidence type="ECO:0000256" key="1">
    <source>
        <dbReference type="ARBA" id="ARBA00004196"/>
    </source>
</evidence>
<dbReference type="GO" id="GO:0030313">
    <property type="term" value="C:cell envelope"/>
    <property type="evidence" value="ECO:0007669"/>
    <property type="project" value="UniProtKB-SubCell"/>
</dbReference>
<dbReference type="Proteomes" id="UP000467240">
    <property type="component" value="Unassembled WGS sequence"/>
</dbReference>